<dbReference type="FunCoup" id="H0V366">
    <property type="interactions" value="895"/>
</dbReference>
<dbReference type="PRINTS" id="PR00722">
    <property type="entry name" value="CHYMOTRYPSIN"/>
</dbReference>
<dbReference type="Pfam" id="PF00089">
    <property type="entry name" value="Trypsin"/>
    <property type="match status" value="1"/>
</dbReference>
<reference evidence="11" key="1">
    <citation type="journal article" date="2011" name="Nature">
        <title>A high-resolution map of human evolutionary constraint using 29 mammals.</title>
        <authorList>
            <person name="Lindblad-Toh K."/>
            <person name="Garber M."/>
            <person name="Zuk O."/>
            <person name="Lin M.F."/>
            <person name="Parker B.J."/>
            <person name="Washietl S."/>
            <person name="Kheradpour P."/>
            <person name="Ernst J."/>
            <person name="Jordan G."/>
            <person name="Mauceli E."/>
            <person name="Ward L.D."/>
            <person name="Lowe C.B."/>
            <person name="Holloway A.K."/>
            <person name="Clamp M."/>
            <person name="Gnerre S."/>
            <person name="Alfoldi J."/>
            <person name="Beal K."/>
            <person name="Chang J."/>
            <person name="Clawson H."/>
            <person name="Cuff J."/>
            <person name="Di Palma F."/>
            <person name="Fitzgerald S."/>
            <person name="Flicek P."/>
            <person name="Guttman M."/>
            <person name="Hubisz M.J."/>
            <person name="Jaffe D.B."/>
            <person name="Jungreis I."/>
            <person name="Kent W.J."/>
            <person name="Kostka D."/>
            <person name="Lara M."/>
            <person name="Martins A.L."/>
            <person name="Massingham T."/>
            <person name="Moltke I."/>
            <person name="Raney B.J."/>
            <person name="Rasmussen M.D."/>
            <person name="Robinson J."/>
            <person name="Stark A."/>
            <person name="Vilella A.J."/>
            <person name="Wen J."/>
            <person name="Xie X."/>
            <person name="Zody M.C."/>
            <person name="Baldwin J."/>
            <person name="Bloom T."/>
            <person name="Chin C.W."/>
            <person name="Heiman D."/>
            <person name="Nicol R."/>
            <person name="Nusbaum C."/>
            <person name="Young S."/>
            <person name="Wilkinson J."/>
            <person name="Worley K.C."/>
            <person name="Kovar C.L."/>
            <person name="Muzny D.M."/>
            <person name="Gibbs R.A."/>
            <person name="Cree A."/>
            <person name="Dihn H.H."/>
            <person name="Fowler G."/>
            <person name="Jhangiani S."/>
            <person name="Joshi V."/>
            <person name="Lee S."/>
            <person name="Lewis L.R."/>
            <person name="Nazareth L.V."/>
            <person name="Okwuonu G."/>
            <person name="Santibanez J."/>
            <person name="Warren W.C."/>
            <person name="Mardis E.R."/>
            <person name="Weinstock G.M."/>
            <person name="Wilson R.K."/>
            <person name="Delehaunty K."/>
            <person name="Dooling D."/>
            <person name="Fronik C."/>
            <person name="Fulton L."/>
            <person name="Fulton B."/>
            <person name="Graves T."/>
            <person name="Minx P."/>
            <person name="Sodergren E."/>
            <person name="Birney E."/>
            <person name="Margulies E.H."/>
            <person name="Herrero J."/>
            <person name="Green E.D."/>
            <person name="Haussler D."/>
            <person name="Siepel A."/>
            <person name="Goldman N."/>
            <person name="Pollard K.S."/>
            <person name="Pedersen J.S."/>
            <person name="Lander E.S."/>
            <person name="Kellis M."/>
        </authorList>
    </citation>
    <scope>NUCLEOTIDE SEQUENCE [LARGE SCALE GENOMIC DNA]</scope>
    <source>
        <strain evidence="11">2N</strain>
    </source>
</reference>
<feature type="signal peptide" evidence="8">
    <location>
        <begin position="1"/>
        <end position="17"/>
    </location>
</feature>
<dbReference type="PROSITE" id="PS50240">
    <property type="entry name" value="TRYPSIN_DOM"/>
    <property type="match status" value="1"/>
</dbReference>
<dbReference type="PANTHER" id="PTHR24271">
    <property type="entry name" value="KALLIKREIN-RELATED"/>
    <property type="match status" value="1"/>
</dbReference>
<keyword evidence="5" id="KW-0865">Zymogen</keyword>
<name>H0V366_CAVPO</name>
<keyword evidence="2 8" id="KW-0732">Signal</keyword>
<evidence type="ECO:0000256" key="3">
    <source>
        <dbReference type="ARBA" id="ARBA00022801"/>
    </source>
</evidence>
<dbReference type="SUPFAM" id="SSF50494">
    <property type="entry name" value="Trypsin-like serine proteases"/>
    <property type="match status" value="1"/>
</dbReference>
<organism evidence="10 11">
    <name type="scientific">Cavia porcellus</name>
    <name type="common">Guinea pig</name>
    <dbReference type="NCBI Taxonomy" id="10141"/>
    <lineage>
        <taxon>Eukaryota</taxon>
        <taxon>Metazoa</taxon>
        <taxon>Chordata</taxon>
        <taxon>Craniata</taxon>
        <taxon>Vertebrata</taxon>
        <taxon>Euteleostomi</taxon>
        <taxon>Mammalia</taxon>
        <taxon>Eutheria</taxon>
        <taxon>Euarchontoglires</taxon>
        <taxon>Glires</taxon>
        <taxon>Rodentia</taxon>
        <taxon>Hystricomorpha</taxon>
        <taxon>Caviidae</taxon>
        <taxon>Cavia</taxon>
    </lineage>
</organism>
<dbReference type="FunFam" id="2.40.10.10:FF:000120">
    <property type="entry name" value="Putative serine protease"/>
    <property type="match status" value="1"/>
</dbReference>
<keyword evidence="11" id="KW-1185">Reference proteome</keyword>
<keyword evidence="1 7" id="KW-0645">Protease</keyword>
<dbReference type="HOGENOM" id="CLU_006842_1_0_1"/>
<dbReference type="InParanoid" id="H0V366"/>
<sequence length="261" mass="28672">MMSSYTFLASPLSTVIFLLPIPEDGCVRIIGGREVPPHSRPYMALLELDKEICAGALIAEKWVLTAAHCDWKKTAQVILGAHSITQKEPEKQIISIKKAFSHPYYDPGTHENDLKLLQLNKKAKINKYVNILELPGNGNDVTPGTVCQVAGWGDTYNGSPESDILREVNVTVIDRKICNNAKYYNFDPVIGLNMICAGSRHGGKDTCDGDSGSPLLCEGVFRGITSFGAPGKCGDPKKPGVYILLSKKYIHWINKTIKKKI</sequence>
<dbReference type="Bgee" id="ENSCPOG00000039826">
    <property type="expression patterns" value="Expressed in liver and 4 other cell types or tissues"/>
</dbReference>
<feature type="domain" description="Peptidase S1" evidence="9">
    <location>
        <begin position="29"/>
        <end position="258"/>
    </location>
</feature>
<dbReference type="CDD" id="cd00190">
    <property type="entry name" value="Tryp_SPc"/>
    <property type="match status" value="1"/>
</dbReference>
<protein>
    <submittedName>
        <fullName evidence="10">Granzyme A</fullName>
    </submittedName>
</protein>
<proteinExistence type="predicted"/>
<keyword evidence="3 7" id="KW-0378">Hydrolase</keyword>
<evidence type="ECO:0000256" key="4">
    <source>
        <dbReference type="ARBA" id="ARBA00022825"/>
    </source>
</evidence>
<keyword evidence="6" id="KW-1015">Disulfide bond</keyword>
<evidence type="ECO:0000256" key="2">
    <source>
        <dbReference type="ARBA" id="ARBA00022729"/>
    </source>
</evidence>
<dbReference type="PROSITE" id="PS00135">
    <property type="entry name" value="TRYPSIN_SER"/>
    <property type="match status" value="1"/>
</dbReference>
<evidence type="ECO:0000256" key="7">
    <source>
        <dbReference type="RuleBase" id="RU363034"/>
    </source>
</evidence>
<dbReference type="GeneTree" id="ENSGT00940000159928"/>
<evidence type="ECO:0000256" key="5">
    <source>
        <dbReference type="ARBA" id="ARBA00023145"/>
    </source>
</evidence>
<dbReference type="EMBL" id="AAKN02031496">
    <property type="status" value="NOT_ANNOTATED_CDS"/>
    <property type="molecule type" value="Genomic_DNA"/>
</dbReference>
<dbReference type="InterPro" id="IPR018114">
    <property type="entry name" value="TRYPSIN_HIS"/>
</dbReference>
<reference evidence="10" key="2">
    <citation type="submission" date="2025-08" db="UniProtKB">
        <authorList>
            <consortium name="Ensembl"/>
        </authorList>
    </citation>
    <scope>IDENTIFICATION</scope>
    <source>
        <strain evidence="10">2N</strain>
    </source>
</reference>
<gene>
    <name evidence="10" type="primary">GZMA</name>
</gene>
<keyword evidence="4 7" id="KW-0720">Serine protease</keyword>
<dbReference type="Proteomes" id="UP000005447">
    <property type="component" value="Unassembled WGS sequence"/>
</dbReference>
<reference evidence="10" key="3">
    <citation type="submission" date="2025-09" db="UniProtKB">
        <authorList>
            <consortium name="Ensembl"/>
        </authorList>
    </citation>
    <scope>IDENTIFICATION</scope>
    <source>
        <strain evidence="10">2N</strain>
    </source>
</reference>
<dbReference type="SMART" id="SM00020">
    <property type="entry name" value="Tryp_SPc"/>
    <property type="match status" value="1"/>
</dbReference>
<dbReference type="GO" id="GO:0006508">
    <property type="term" value="P:proteolysis"/>
    <property type="evidence" value="ECO:0007669"/>
    <property type="project" value="UniProtKB-KW"/>
</dbReference>
<evidence type="ECO:0000313" key="11">
    <source>
        <dbReference type="Proteomes" id="UP000005447"/>
    </source>
</evidence>
<dbReference type="Gene3D" id="2.40.10.10">
    <property type="entry name" value="Trypsin-like serine proteases"/>
    <property type="match status" value="2"/>
</dbReference>
<evidence type="ECO:0000313" key="10">
    <source>
        <dbReference type="Ensembl" id="ENSCPOP00000004014.3"/>
    </source>
</evidence>
<dbReference type="GO" id="GO:0004252">
    <property type="term" value="F:serine-type endopeptidase activity"/>
    <property type="evidence" value="ECO:0007669"/>
    <property type="project" value="InterPro"/>
</dbReference>
<dbReference type="EMBL" id="AAKN02031495">
    <property type="status" value="NOT_ANNOTATED_CDS"/>
    <property type="molecule type" value="Genomic_DNA"/>
</dbReference>
<dbReference type="VEuPathDB" id="HostDB:ENSCPOG00000039826"/>
<dbReference type="PANTHER" id="PTHR24271:SF72">
    <property type="entry name" value="GRANZYME A"/>
    <property type="match status" value="1"/>
</dbReference>
<dbReference type="InterPro" id="IPR001314">
    <property type="entry name" value="Peptidase_S1A"/>
</dbReference>
<evidence type="ECO:0000259" key="9">
    <source>
        <dbReference type="PROSITE" id="PS50240"/>
    </source>
</evidence>
<dbReference type="Ensembl" id="ENSCPOT00000004497.3">
    <property type="protein sequence ID" value="ENSCPOP00000004014.3"/>
    <property type="gene ID" value="ENSCPOG00000039826.1"/>
</dbReference>
<dbReference type="PROSITE" id="PS00134">
    <property type="entry name" value="TRYPSIN_HIS"/>
    <property type="match status" value="1"/>
</dbReference>
<evidence type="ECO:0000256" key="1">
    <source>
        <dbReference type="ARBA" id="ARBA00022670"/>
    </source>
</evidence>
<dbReference type="InterPro" id="IPR001254">
    <property type="entry name" value="Trypsin_dom"/>
</dbReference>
<dbReference type="InterPro" id="IPR009003">
    <property type="entry name" value="Peptidase_S1_PA"/>
</dbReference>
<dbReference type="InterPro" id="IPR033116">
    <property type="entry name" value="TRYPSIN_SER"/>
</dbReference>
<accession>H0V366</accession>
<dbReference type="GO" id="GO:0043065">
    <property type="term" value="P:positive regulation of apoptotic process"/>
    <property type="evidence" value="ECO:0007669"/>
    <property type="project" value="TreeGrafter"/>
</dbReference>
<evidence type="ECO:0000256" key="6">
    <source>
        <dbReference type="ARBA" id="ARBA00023157"/>
    </source>
</evidence>
<feature type="chain" id="PRO_5012406940" evidence="8">
    <location>
        <begin position="18"/>
        <end position="261"/>
    </location>
</feature>
<dbReference type="AlphaFoldDB" id="H0V366"/>
<evidence type="ECO:0000256" key="8">
    <source>
        <dbReference type="SAM" id="SignalP"/>
    </source>
</evidence>
<dbReference type="InterPro" id="IPR043504">
    <property type="entry name" value="Peptidase_S1_PA_chymotrypsin"/>
</dbReference>